<dbReference type="RefSeq" id="WP_377488385.1">
    <property type="nucleotide sequence ID" value="NZ_JBHMDO010000002.1"/>
</dbReference>
<dbReference type="InterPro" id="IPR017746">
    <property type="entry name" value="Cellulose_synthase_operon_BcsQ"/>
</dbReference>
<accession>A0ABV5KJL7</accession>
<evidence type="ECO:0000256" key="3">
    <source>
        <dbReference type="SAM" id="MobiDB-lite"/>
    </source>
</evidence>
<dbReference type="InterPro" id="IPR050625">
    <property type="entry name" value="ParA/MinD_ATPase"/>
</dbReference>
<dbReference type="Gene3D" id="3.40.50.300">
    <property type="entry name" value="P-loop containing nucleotide triphosphate hydrolases"/>
    <property type="match status" value="1"/>
</dbReference>
<evidence type="ECO:0000256" key="2">
    <source>
        <dbReference type="ARBA" id="ARBA00022840"/>
    </source>
</evidence>
<keyword evidence="1" id="KW-0547">Nucleotide-binding</keyword>
<reference evidence="4 5" key="1">
    <citation type="submission" date="2024-09" db="EMBL/GenBank/DDBJ databases">
        <authorList>
            <person name="Sun Q."/>
            <person name="Mori K."/>
        </authorList>
    </citation>
    <scope>NUCLEOTIDE SEQUENCE [LARGE SCALE GENOMIC DNA]</scope>
    <source>
        <strain evidence="4 5">TISTR 2452</strain>
    </source>
</reference>
<dbReference type="InterPro" id="IPR027417">
    <property type="entry name" value="P-loop_NTPase"/>
</dbReference>
<feature type="compositionally biased region" description="Basic and acidic residues" evidence="3">
    <location>
        <begin position="167"/>
        <end position="178"/>
    </location>
</feature>
<feature type="region of interest" description="Disordered" evidence="3">
    <location>
        <begin position="147"/>
        <end position="193"/>
    </location>
</feature>
<protein>
    <submittedName>
        <fullName evidence="4">Cellulose synthase operon protein YhjQ/BcsQ</fullName>
    </submittedName>
</protein>
<keyword evidence="5" id="KW-1185">Reference proteome</keyword>
<name>A0ABV5KJL7_9BACL</name>
<evidence type="ECO:0000256" key="1">
    <source>
        <dbReference type="ARBA" id="ARBA00022741"/>
    </source>
</evidence>
<dbReference type="Proteomes" id="UP001589747">
    <property type="component" value="Unassembled WGS sequence"/>
</dbReference>
<dbReference type="SUPFAM" id="SSF52540">
    <property type="entry name" value="P-loop containing nucleoside triphosphate hydrolases"/>
    <property type="match status" value="1"/>
</dbReference>
<proteinExistence type="predicted"/>
<evidence type="ECO:0000313" key="5">
    <source>
        <dbReference type="Proteomes" id="UP001589747"/>
    </source>
</evidence>
<dbReference type="PANTHER" id="PTHR43384:SF6">
    <property type="entry name" value="SEPTUM SITE-DETERMINING PROTEIN MIND HOMOLOG, CHLOROPLASTIC"/>
    <property type="match status" value="1"/>
</dbReference>
<organism evidence="4 5">
    <name type="scientific">Paenibacillus aurantiacus</name>
    <dbReference type="NCBI Taxonomy" id="1936118"/>
    <lineage>
        <taxon>Bacteria</taxon>
        <taxon>Bacillati</taxon>
        <taxon>Bacillota</taxon>
        <taxon>Bacilli</taxon>
        <taxon>Bacillales</taxon>
        <taxon>Paenibacillaceae</taxon>
        <taxon>Paenibacillus</taxon>
    </lineage>
</organism>
<dbReference type="EMBL" id="JBHMDO010000002">
    <property type="protein sequence ID" value="MFB9324453.1"/>
    <property type="molecule type" value="Genomic_DNA"/>
</dbReference>
<keyword evidence="2" id="KW-0067">ATP-binding</keyword>
<comment type="caution">
    <text evidence="4">The sequence shown here is derived from an EMBL/GenBank/DDBJ whole genome shotgun (WGS) entry which is preliminary data.</text>
</comment>
<evidence type="ECO:0000313" key="4">
    <source>
        <dbReference type="EMBL" id="MFB9324453.1"/>
    </source>
</evidence>
<dbReference type="PANTHER" id="PTHR43384">
    <property type="entry name" value="SEPTUM SITE-DETERMINING PROTEIN MIND HOMOLOG, CHLOROPLASTIC-RELATED"/>
    <property type="match status" value="1"/>
</dbReference>
<sequence length="471" mass="52173">MKVLLVSGALHRLIWACKPKPADIVNDDPLRLAEALSYITTTQAVVDAALITDEAFAEPGHQESGEALARFMDELSARQRRPVPVLVITRDPARMAAIERLRDRGSELLVLKTSFVRIPERVYREGYERLLGGKPAASFLGFGARSREAQPDAKLPSQSAPSNGPAPEKKPSFLDRLRSKPKQPAAGVQRSATDALTRELDNVSRGISRVIAVTGHRGSGVTSTVVNVASEASKRGLSVMIVDMDADYRGMNMYFNSFHERTRKDEDMNASLIRTLAKPQDYMTTAFSLREGLWLTGLGYEFSDRRRVDQFYTGAKLIGMLSLLRHRFNLVLLDLPLDILGGFQEAMIHVDGFALCVPNNLHAVLSTLKNAEVALDAEARGYLNAKSKVVVTKYNDRSRFHGEIFAPEQVSRVMTSGLLDSFAYEMKVAGHVPYLSEFDAQIESDLPLVHTNRDFEHAYGTILLRLLEGAT</sequence>
<dbReference type="Pfam" id="PF06564">
    <property type="entry name" value="CBP_BcsQ"/>
    <property type="match status" value="1"/>
</dbReference>
<gene>
    <name evidence="4" type="ORF">ACFFSY_00670</name>
</gene>